<dbReference type="SUPFAM" id="SSF51161">
    <property type="entry name" value="Trimeric LpxA-like enzymes"/>
    <property type="match status" value="1"/>
</dbReference>
<dbReference type="AlphaFoldDB" id="A0A4R9GIE8"/>
<gene>
    <name evidence="1" type="ORF">EHO60_04240</name>
</gene>
<name>A0A4R9GIE8_9LEPT</name>
<evidence type="ECO:0000313" key="2">
    <source>
        <dbReference type="Proteomes" id="UP000298458"/>
    </source>
</evidence>
<dbReference type="CDD" id="cd04645">
    <property type="entry name" value="LbH_gamma_CA_like"/>
    <property type="match status" value="1"/>
</dbReference>
<dbReference type="Pfam" id="PF00132">
    <property type="entry name" value="Hexapep"/>
    <property type="match status" value="1"/>
</dbReference>
<dbReference type="EMBL" id="RQET01000004">
    <property type="protein sequence ID" value="TGK12542.1"/>
    <property type="molecule type" value="Genomic_DNA"/>
</dbReference>
<proteinExistence type="predicted"/>
<dbReference type="RefSeq" id="WP_135767942.1">
    <property type="nucleotide sequence ID" value="NZ_RQET01000004.1"/>
</dbReference>
<dbReference type="InterPro" id="IPR047324">
    <property type="entry name" value="LbH_gamma_CA-like"/>
</dbReference>
<dbReference type="Gene3D" id="2.160.10.10">
    <property type="entry name" value="Hexapeptide repeat proteins"/>
    <property type="match status" value="1"/>
</dbReference>
<keyword evidence="2" id="KW-1185">Reference proteome</keyword>
<dbReference type="Proteomes" id="UP000298458">
    <property type="component" value="Unassembled WGS sequence"/>
</dbReference>
<comment type="caution">
    <text evidence="1">The sequence shown here is derived from an EMBL/GenBank/DDBJ whole genome shotgun (WGS) entry which is preliminary data.</text>
</comment>
<organism evidence="1 2">
    <name type="scientific">Leptospira fletcheri</name>
    <dbReference type="NCBI Taxonomy" id="2484981"/>
    <lineage>
        <taxon>Bacteria</taxon>
        <taxon>Pseudomonadati</taxon>
        <taxon>Spirochaetota</taxon>
        <taxon>Spirochaetia</taxon>
        <taxon>Leptospirales</taxon>
        <taxon>Leptospiraceae</taxon>
        <taxon>Leptospira</taxon>
    </lineage>
</organism>
<dbReference type="InterPro" id="IPR011004">
    <property type="entry name" value="Trimer_LpxA-like_sf"/>
</dbReference>
<protein>
    <submittedName>
        <fullName evidence="1">Gamma carbonic anhydrase family protein</fullName>
    </submittedName>
</protein>
<reference evidence="1" key="1">
    <citation type="journal article" date="2019" name="PLoS Negl. Trop. Dis.">
        <title>Revisiting the worldwide diversity of Leptospira species in the environment.</title>
        <authorList>
            <person name="Vincent A.T."/>
            <person name="Schiettekatte O."/>
            <person name="Bourhy P."/>
            <person name="Veyrier F.J."/>
            <person name="Picardeau M."/>
        </authorList>
    </citation>
    <scope>NUCLEOTIDE SEQUENCE [LARGE SCALE GENOMIC DNA]</scope>
    <source>
        <strain evidence="1">SSW15</strain>
    </source>
</reference>
<sequence>MKIHESAYVHPAATLIGLVELGANSSIWPGAVLRADMNSIRLGEAVNIQDNSTLHTDSTRGIFIDDYTLVGHNTMLHGCKIGKGCLIGIGSVILDGAEIGSGAMVLAGCIVRGGKKIPPRSMVLPKNGDLAIYPNKAKPAVTIAGCLEYVELSKRILANKFGPFSPEEEAEFLKEAERIVSDFGI</sequence>
<dbReference type="PANTHER" id="PTHR13061:SF29">
    <property type="entry name" value="GAMMA CARBONIC ANHYDRASE-LIKE 1, MITOCHONDRIAL-RELATED"/>
    <property type="match status" value="1"/>
</dbReference>
<dbReference type="InterPro" id="IPR001451">
    <property type="entry name" value="Hexapep"/>
</dbReference>
<dbReference type="OrthoDB" id="9803036at2"/>
<evidence type="ECO:0000313" key="1">
    <source>
        <dbReference type="EMBL" id="TGK12542.1"/>
    </source>
</evidence>
<dbReference type="InterPro" id="IPR050484">
    <property type="entry name" value="Transf_Hexapept/Carb_Anhydrase"/>
</dbReference>
<dbReference type="PANTHER" id="PTHR13061">
    <property type="entry name" value="DYNACTIN SUBUNIT P25"/>
    <property type="match status" value="1"/>
</dbReference>
<accession>A0A4R9GIE8</accession>